<evidence type="ECO:0000313" key="4">
    <source>
        <dbReference type="Proteomes" id="UP000275267"/>
    </source>
</evidence>
<gene>
    <name evidence="3" type="ORF">C2845_PM17G05440</name>
</gene>
<keyword evidence="4" id="KW-1185">Reference proteome</keyword>
<feature type="region of interest" description="Disordered" evidence="1">
    <location>
        <begin position="154"/>
        <end position="176"/>
    </location>
</feature>
<protein>
    <submittedName>
        <fullName evidence="3">L10-interacting MYB domain-containing protein-like</fullName>
    </submittedName>
</protein>
<evidence type="ECO:0000313" key="3">
    <source>
        <dbReference type="EMBL" id="RLM69789.1"/>
    </source>
</evidence>
<dbReference type="Pfam" id="PF12776">
    <property type="entry name" value="Myb_DNA-bind_3"/>
    <property type="match status" value="1"/>
</dbReference>
<accession>A0A3L6Q4G8</accession>
<feature type="region of interest" description="Disordered" evidence="1">
    <location>
        <begin position="1"/>
        <end position="82"/>
    </location>
</feature>
<evidence type="ECO:0000256" key="1">
    <source>
        <dbReference type="SAM" id="MobiDB-lite"/>
    </source>
</evidence>
<evidence type="ECO:0000259" key="2">
    <source>
        <dbReference type="Pfam" id="PF12776"/>
    </source>
</evidence>
<feature type="compositionally biased region" description="Low complexity" evidence="1">
    <location>
        <begin position="41"/>
        <end position="63"/>
    </location>
</feature>
<dbReference type="PANTHER" id="PTHR47851:SF1">
    <property type="entry name" value="OS06G0588700 PROTEIN"/>
    <property type="match status" value="1"/>
</dbReference>
<dbReference type="AlphaFoldDB" id="A0A3L6Q4G8"/>
<reference evidence="4" key="1">
    <citation type="journal article" date="2019" name="Nat. Commun.">
        <title>The genome of broomcorn millet.</title>
        <authorList>
            <person name="Zou C."/>
            <person name="Miki D."/>
            <person name="Li D."/>
            <person name="Tang Q."/>
            <person name="Xiao L."/>
            <person name="Rajput S."/>
            <person name="Deng P."/>
            <person name="Jia W."/>
            <person name="Huang R."/>
            <person name="Zhang M."/>
            <person name="Sun Y."/>
            <person name="Hu J."/>
            <person name="Fu X."/>
            <person name="Schnable P.S."/>
            <person name="Li F."/>
            <person name="Zhang H."/>
            <person name="Feng B."/>
            <person name="Zhu X."/>
            <person name="Liu R."/>
            <person name="Schnable J.C."/>
            <person name="Zhu J.-K."/>
            <person name="Zhang H."/>
        </authorList>
    </citation>
    <scope>NUCLEOTIDE SEQUENCE [LARGE SCALE GENOMIC DNA]</scope>
</reference>
<dbReference type="InterPro" id="IPR024752">
    <property type="entry name" value="Myb/SANT-like_dom"/>
</dbReference>
<dbReference type="Proteomes" id="UP000275267">
    <property type="component" value="Unassembled WGS sequence"/>
</dbReference>
<feature type="region of interest" description="Disordered" evidence="1">
    <location>
        <begin position="276"/>
        <end position="339"/>
    </location>
</feature>
<feature type="compositionally biased region" description="Low complexity" evidence="1">
    <location>
        <begin position="15"/>
        <end position="24"/>
    </location>
</feature>
<feature type="domain" description="Myb/SANT-like" evidence="2">
    <location>
        <begin position="182"/>
        <end position="238"/>
    </location>
</feature>
<comment type="caution">
    <text evidence="3">The sequence shown here is derived from an EMBL/GenBank/DDBJ whole genome shotgun (WGS) entry which is preliminary data.</text>
</comment>
<proteinExistence type="predicted"/>
<name>A0A3L6Q4G8_PANMI</name>
<dbReference type="PANTHER" id="PTHR47851">
    <property type="entry name" value="OS06G0588700 PROTEIN-RELATED"/>
    <property type="match status" value="1"/>
</dbReference>
<feature type="compositionally biased region" description="Acidic residues" evidence="1">
    <location>
        <begin position="297"/>
        <end position="313"/>
    </location>
</feature>
<dbReference type="EMBL" id="PQIB02000014">
    <property type="protein sequence ID" value="RLM69789.1"/>
    <property type="molecule type" value="Genomic_DNA"/>
</dbReference>
<sequence length="437" mass="46516">MSQGRRSTAARREGPPGSETGGSSLADLDPGVGAGGGAASRPDAALPGPAAAGRRRAQQAADQSGGETAHQASTVGGGVWPGGGPPCAIGCGLLAGSMAGGGMGPDWWSSAAAAAALGSEWLSNILASSSAPAPASAANEFEEAMSVPDRGASALGGGGRGGRAPRTPAPIPATPVTVDDRRFHERTGTLYTRKQFKNKWDKLKIGYGIWKQLTNKETGIGWEESGKNIVMPESWWKETARKVKGCTRFKHRGLQNEESLGIMFEDLRNTGDDHWCASSGARPSQTNLDCDASPINLDDEDEADNDDDSEPEEVTPTSVRGKRGRVADNKKGKKPKASGGLWFQEQMGKIAEMNERTTASCESIARREDKSGCSIQDVMALVKECGAVPGTNEHFIASLVFTKKAEREMFMTLDTPEERFDWLTRKHDWMTRNDVPK</sequence>
<organism evidence="3 4">
    <name type="scientific">Panicum miliaceum</name>
    <name type="common">Proso millet</name>
    <name type="synonym">Broomcorn millet</name>
    <dbReference type="NCBI Taxonomy" id="4540"/>
    <lineage>
        <taxon>Eukaryota</taxon>
        <taxon>Viridiplantae</taxon>
        <taxon>Streptophyta</taxon>
        <taxon>Embryophyta</taxon>
        <taxon>Tracheophyta</taxon>
        <taxon>Spermatophyta</taxon>
        <taxon>Magnoliopsida</taxon>
        <taxon>Liliopsida</taxon>
        <taxon>Poales</taxon>
        <taxon>Poaceae</taxon>
        <taxon>PACMAD clade</taxon>
        <taxon>Panicoideae</taxon>
        <taxon>Panicodae</taxon>
        <taxon>Paniceae</taxon>
        <taxon>Panicinae</taxon>
        <taxon>Panicum</taxon>
        <taxon>Panicum sect. Panicum</taxon>
    </lineage>
</organism>
<dbReference type="OrthoDB" id="602113at2759"/>